<accession>A0A0T6B9E8</accession>
<comment type="caution">
    <text evidence="1">The sequence shown here is derived from an EMBL/GenBank/DDBJ whole genome shotgun (WGS) entry which is preliminary data.</text>
</comment>
<keyword evidence="2" id="KW-1185">Reference proteome</keyword>
<feature type="non-terminal residue" evidence="1">
    <location>
        <position position="113"/>
    </location>
</feature>
<sequence>MPFHQGNAWPRTTRMILQSVQNQLEGKNIKSVDGVKMVLEKCFSLRRSKLWKRDIERLPERPEKNKRSIKNLHYLWDNQILVCRFKMTDTVFWLEMKYILRRYTFCRVYTHLG</sequence>
<evidence type="ECO:0000313" key="2">
    <source>
        <dbReference type="Proteomes" id="UP000051574"/>
    </source>
</evidence>
<protein>
    <submittedName>
        <fullName evidence="1">Uncharacterized protein</fullName>
    </submittedName>
</protein>
<evidence type="ECO:0000313" key="1">
    <source>
        <dbReference type="EMBL" id="KRT83948.1"/>
    </source>
</evidence>
<proteinExistence type="predicted"/>
<name>A0A0T6B9E8_9SCAR</name>
<dbReference type="EMBL" id="LJIG01002992">
    <property type="protein sequence ID" value="KRT83948.1"/>
    <property type="molecule type" value="Genomic_DNA"/>
</dbReference>
<reference evidence="1 2" key="1">
    <citation type="submission" date="2015-09" db="EMBL/GenBank/DDBJ databases">
        <title>Draft genome of the scarab beetle Oryctes borbonicus.</title>
        <authorList>
            <person name="Meyer J.M."/>
            <person name="Markov G.V."/>
            <person name="Baskaran P."/>
            <person name="Herrmann M."/>
            <person name="Sommer R.J."/>
            <person name="Roedelsperger C."/>
        </authorList>
    </citation>
    <scope>NUCLEOTIDE SEQUENCE [LARGE SCALE GENOMIC DNA]</scope>
    <source>
        <strain evidence="1">OB123</strain>
        <tissue evidence="1">Whole animal</tissue>
    </source>
</reference>
<dbReference type="AlphaFoldDB" id="A0A0T6B9E8"/>
<organism evidence="1 2">
    <name type="scientific">Oryctes borbonicus</name>
    <dbReference type="NCBI Taxonomy" id="1629725"/>
    <lineage>
        <taxon>Eukaryota</taxon>
        <taxon>Metazoa</taxon>
        <taxon>Ecdysozoa</taxon>
        <taxon>Arthropoda</taxon>
        <taxon>Hexapoda</taxon>
        <taxon>Insecta</taxon>
        <taxon>Pterygota</taxon>
        <taxon>Neoptera</taxon>
        <taxon>Endopterygota</taxon>
        <taxon>Coleoptera</taxon>
        <taxon>Polyphaga</taxon>
        <taxon>Scarabaeiformia</taxon>
        <taxon>Scarabaeidae</taxon>
        <taxon>Dynastinae</taxon>
        <taxon>Oryctes</taxon>
    </lineage>
</organism>
<dbReference type="Proteomes" id="UP000051574">
    <property type="component" value="Unassembled WGS sequence"/>
</dbReference>
<gene>
    <name evidence="1" type="ORF">AMK59_1366</name>
</gene>